<keyword evidence="3" id="KW-1185">Reference proteome</keyword>
<dbReference type="Proteomes" id="UP000000235">
    <property type="component" value="Chromosome"/>
</dbReference>
<keyword evidence="1" id="KW-0812">Transmembrane</keyword>
<keyword evidence="1" id="KW-0472">Membrane</keyword>
<evidence type="ECO:0000256" key="1">
    <source>
        <dbReference type="SAM" id="Phobius"/>
    </source>
</evidence>
<dbReference type="HOGENOM" id="CLU_1488055_0_0_11"/>
<proteinExistence type="predicted"/>
<dbReference type="AlphaFoldDB" id="A4XD90"/>
<evidence type="ECO:0000313" key="2">
    <source>
        <dbReference type="EMBL" id="ABP56897.1"/>
    </source>
</evidence>
<keyword evidence="1" id="KW-1133">Transmembrane helix</keyword>
<evidence type="ECO:0000313" key="3">
    <source>
        <dbReference type="Proteomes" id="UP000000235"/>
    </source>
</evidence>
<accession>A4XD90</accession>
<dbReference type="EMBL" id="CP000667">
    <property type="protein sequence ID" value="ABP56897.1"/>
    <property type="molecule type" value="Genomic_DNA"/>
</dbReference>
<reference evidence="3" key="1">
    <citation type="journal article" date="2007" name="Proc. Natl. Acad. Sci. U.S.A.">
        <title>Genome sequencing reveals complex secondary metabolome in the marine actinomycete Salinispora tropica.</title>
        <authorList>
            <person name="Udwary D.W."/>
            <person name="Zeigler L."/>
            <person name="Asolkar R.N."/>
            <person name="Singan V."/>
            <person name="Lapidus A."/>
            <person name="Fenical W."/>
            <person name="Jensen P.R."/>
            <person name="Moore B.S."/>
        </authorList>
    </citation>
    <scope>NUCLEOTIDE SEQUENCE [LARGE SCALE GENOMIC DNA]</scope>
    <source>
        <strain evidence="3">ATCC BAA-916 / DSM 44818 / CNB-440</strain>
    </source>
</reference>
<protein>
    <submittedName>
        <fullName evidence="2">Uncharacterized protein</fullName>
    </submittedName>
</protein>
<name>A4XD90_SALTO</name>
<dbReference type="KEGG" id="stp:Strop_4469"/>
<sequence length="181" mass="20137">MWAGLPSGFLAIIATLLGTYLGGRVANNSQRKHYRLAGQSEACASLLKEYSRVYLQLLSAARQSDRKPESETTKWVDWAPWNQAISVVNLTCNSEIVQAAHGLDAAFWEVSLALMQGKLDQQRWHNWAALPENAKLKFTNVVRSQLGYAQQPLSKLSGRPPLPQATTFLNESTMIGERHGE</sequence>
<gene>
    <name evidence="2" type="ordered locus">Strop_4469</name>
</gene>
<organism evidence="2 3">
    <name type="scientific">Salinispora tropica (strain ATCC BAA-916 / DSM 44818 / JCM 13857 / NBRC 105044 / CNB-440)</name>
    <dbReference type="NCBI Taxonomy" id="369723"/>
    <lineage>
        <taxon>Bacteria</taxon>
        <taxon>Bacillati</taxon>
        <taxon>Actinomycetota</taxon>
        <taxon>Actinomycetes</taxon>
        <taxon>Micromonosporales</taxon>
        <taxon>Micromonosporaceae</taxon>
        <taxon>Salinispora</taxon>
    </lineage>
</organism>
<feature type="transmembrane region" description="Helical" evidence="1">
    <location>
        <begin position="6"/>
        <end position="26"/>
    </location>
</feature>
<dbReference type="eggNOG" id="ENOG502ZFXG">
    <property type="taxonomic scope" value="Bacteria"/>
</dbReference>